<feature type="site" description="Could be important to modulate the pK values of the two catalytic cysteine residues" evidence="8">
    <location>
        <position position="217"/>
    </location>
</feature>
<name>A0A1H0BHL7_9BACI</name>
<comment type="catalytic activity">
    <reaction evidence="7 8">
        <text>(2S,6S)-2,6-diaminopimelate = meso-2,6-diaminopimelate</text>
        <dbReference type="Rhea" id="RHEA:15393"/>
        <dbReference type="ChEBI" id="CHEBI:57609"/>
        <dbReference type="ChEBI" id="CHEBI:57791"/>
        <dbReference type="EC" id="5.1.1.7"/>
    </reaction>
</comment>
<keyword evidence="8" id="KW-0963">Cytoplasm</keyword>
<evidence type="ECO:0000256" key="4">
    <source>
        <dbReference type="ARBA" id="ARBA00022605"/>
    </source>
</evidence>
<comment type="pathway">
    <text evidence="1 8">Amino-acid biosynthesis; L-lysine biosynthesis via DAP pathway; DL-2,6-diaminopimelate from LL-2,6-diaminopimelate: step 1/1.</text>
</comment>
<dbReference type="InterPro" id="IPR018510">
    <property type="entry name" value="DAP_epimerase_AS"/>
</dbReference>
<keyword evidence="5 8" id="KW-0457">Lysine biosynthesis</keyword>
<feature type="active site" description="Proton donor" evidence="8">
    <location>
        <position position="77"/>
    </location>
</feature>
<feature type="site" description="Could be important to modulate the pK values of the two catalytic cysteine residues" evidence="8">
    <location>
        <position position="167"/>
    </location>
</feature>
<evidence type="ECO:0000256" key="6">
    <source>
        <dbReference type="ARBA" id="ARBA00023235"/>
    </source>
</evidence>
<gene>
    <name evidence="8" type="primary">dapF</name>
    <name evidence="10" type="ORF">SAMN04488053_101886</name>
</gene>
<dbReference type="PANTHER" id="PTHR31689">
    <property type="entry name" value="DIAMINOPIMELATE EPIMERASE, CHLOROPLASTIC"/>
    <property type="match status" value="1"/>
</dbReference>
<feature type="binding site" evidence="8">
    <location>
        <position position="199"/>
    </location>
    <ligand>
        <name>substrate</name>
    </ligand>
</feature>
<evidence type="ECO:0000256" key="8">
    <source>
        <dbReference type="HAMAP-Rule" id="MF_00197"/>
    </source>
</evidence>
<dbReference type="GO" id="GO:0005829">
    <property type="term" value="C:cytosol"/>
    <property type="evidence" value="ECO:0007669"/>
    <property type="project" value="TreeGrafter"/>
</dbReference>
<dbReference type="Proteomes" id="UP000198778">
    <property type="component" value="Unassembled WGS sequence"/>
</dbReference>
<accession>A0A1H0BHL7</accession>
<dbReference type="EC" id="5.1.1.7" evidence="3 8"/>
<feature type="binding site" evidence="8">
    <location>
        <position position="165"/>
    </location>
    <ligand>
        <name>substrate</name>
    </ligand>
</feature>
<feature type="binding site" evidence="8">
    <location>
        <begin position="78"/>
        <end position="79"/>
    </location>
    <ligand>
        <name>substrate</name>
    </ligand>
</feature>
<comment type="subunit">
    <text evidence="8">Homodimer.</text>
</comment>
<dbReference type="SUPFAM" id="SSF54506">
    <property type="entry name" value="Diaminopimelate epimerase-like"/>
    <property type="match status" value="2"/>
</dbReference>
<dbReference type="OrthoDB" id="9805408at2"/>
<keyword evidence="6 8" id="KW-0413">Isomerase</keyword>
<dbReference type="RefSeq" id="WP_090840922.1">
    <property type="nucleotide sequence ID" value="NZ_FNIL01000001.1"/>
</dbReference>
<dbReference type="Pfam" id="PF01678">
    <property type="entry name" value="DAP_epimerase"/>
    <property type="match status" value="2"/>
</dbReference>
<dbReference type="GO" id="GO:0009089">
    <property type="term" value="P:lysine biosynthetic process via diaminopimelate"/>
    <property type="evidence" value="ECO:0007669"/>
    <property type="project" value="UniProtKB-UniRule"/>
</dbReference>
<evidence type="ECO:0000256" key="3">
    <source>
        <dbReference type="ARBA" id="ARBA00013080"/>
    </source>
</evidence>
<comment type="similarity">
    <text evidence="2 8">Belongs to the diaminopimelate epimerase family.</text>
</comment>
<comment type="caution">
    <text evidence="8">Lacks conserved residue(s) required for the propagation of feature annotation.</text>
</comment>
<comment type="function">
    <text evidence="8">Catalyzes the stereoinversion of LL-2,6-diaminopimelate (L,L-DAP) to meso-diaminopimelate (meso-DAP), a precursor of L-lysine and an essential component of the bacterial peptidoglycan.</text>
</comment>
<comment type="subcellular location">
    <subcellularLocation>
        <location evidence="8">Cytoplasm</location>
    </subcellularLocation>
</comment>
<keyword evidence="4 8" id="KW-0028">Amino-acid biosynthesis</keyword>
<keyword evidence="11" id="KW-1185">Reference proteome</keyword>
<proteinExistence type="inferred from homology"/>
<dbReference type="PANTHER" id="PTHR31689:SF0">
    <property type="entry name" value="DIAMINOPIMELATE EPIMERASE"/>
    <property type="match status" value="1"/>
</dbReference>
<evidence type="ECO:0000313" key="10">
    <source>
        <dbReference type="EMBL" id="SDN45055.1"/>
    </source>
</evidence>
<organism evidence="10 11">
    <name type="scientific">Alkalicoccus daliensis</name>
    <dbReference type="NCBI Taxonomy" id="745820"/>
    <lineage>
        <taxon>Bacteria</taxon>
        <taxon>Bacillati</taxon>
        <taxon>Bacillota</taxon>
        <taxon>Bacilli</taxon>
        <taxon>Bacillales</taxon>
        <taxon>Bacillaceae</taxon>
        <taxon>Alkalicoccus</taxon>
    </lineage>
</organism>
<dbReference type="HAMAP" id="MF_00197">
    <property type="entry name" value="DAP_epimerase"/>
    <property type="match status" value="1"/>
</dbReference>
<dbReference type="GO" id="GO:0008837">
    <property type="term" value="F:diaminopimelate epimerase activity"/>
    <property type="evidence" value="ECO:0007669"/>
    <property type="project" value="UniProtKB-UniRule"/>
</dbReference>
<sequence length="325" mass="35934">MELEFLKCHGSGNDFIIIDEWSKDYAFSETERVELAKQLSRRNAVIGSDGILFVLPSSKAHAAMRMFNSDGSEAEMCGNGLRCVARYVLEIAGKDKLTIETMKANLEVARVPDVYEGVQSFEVAIEPVSFETDTLPLKNESRDLISQPIPQLHQSLRFTALSVPNPHLVALVEDINDEMLEEIGNKANANKDILPNGTNVSFVKDLGEGSIFVRTFERGVGLTNACGTAMSASTVVSCVLGNQNLDEVITVLNPGGMVQTKVFKKDESTYAVKLRGNATYEFSGIVDLHLNKEENTQLLEIIEFEEEQALYQQMADFANKKTIKL</sequence>
<evidence type="ECO:0000256" key="5">
    <source>
        <dbReference type="ARBA" id="ARBA00023154"/>
    </source>
</evidence>
<feature type="binding site" evidence="8">
    <location>
        <position position="68"/>
    </location>
    <ligand>
        <name>substrate</name>
    </ligand>
</feature>
<feature type="binding site" evidence="8">
    <location>
        <position position="13"/>
    </location>
    <ligand>
        <name>substrate</name>
    </ligand>
</feature>
<feature type="active site" evidence="9">
    <location>
        <position position="77"/>
    </location>
</feature>
<evidence type="ECO:0000256" key="7">
    <source>
        <dbReference type="ARBA" id="ARBA00051712"/>
    </source>
</evidence>
<dbReference type="STRING" id="745820.SAMN04488053_101886"/>
<dbReference type="PROSITE" id="PS01326">
    <property type="entry name" value="DAP_EPIMERASE"/>
    <property type="match status" value="1"/>
</dbReference>
<dbReference type="NCBIfam" id="TIGR00652">
    <property type="entry name" value="DapF"/>
    <property type="match status" value="1"/>
</dbReference>
<evidence type="ECO:0000256" key="9">
    <source>
        <dbReference type="PROSITE-ProRule" id="PRU10125"/>
    </source>
</evidence>
<dbReference type="AlphaFoldDB" id="A0A1H0BHL7"/>
<evidence type="ECO:0000313" key="11">
    <source>
        <dbReference type="Proteomes" id="UP000198778"/>
    </source>
</evidence>
<reference evidence="11" key="1">
    <citation type="submission" date="2016-10" db="EMBL/GenBank/DDBJ databases">
        <authorList>
            <person name="Varghese N."/>
            <person name="Submissions S."/>
        </authorList>
    </citation>
    <scope>NUCLEOTIDE SEQUENCE [LARGE SCALE GENOMIC DNA]</scope>
    <source>
        <strain evidence="11">CGMCC 1.10369</strain>
    </source>
</reference>
<evidence type="ECO:0000256" key="1">
    <source>
        <dbReference type="ARBA" id="ARBA00005196"/>
    </source>
</evidence>
<dbReference type="Gene3D" id="3.10.310.10">
    <property type="entry name" value="Diaminopimelate Epimerase, Chain A, domain 1"/>
    <property type="match status" value="2"/>
</dbReference>
<dbReference type="EMBL" id="FNIL01000001">
    <property type="protein sequence ID" value="SDN45055.1"/>
    <property type="molecule type" value="Genomic_DNA"/>
</dbReference>
<feature type="binding site" evidence="8">
    <location>
        <begin position="227"/>
        <end position="228"/>
    </location>
    <ligand>
        <name>substrate</name>
    </ligand>
</feature>
<dbReference type="InterPro" id="IPR001653">
    <property type="entry name" value="DAP_epimerase_DapF"/>
</dbReference>
<feature type="active site" description="Proton acceptor" evidence="8">
    <location>
        <position position="226"/>
    </location>
</feature>
<evidence type="ECO:0000256" key="2">
    <source>
        <dbReference type="ARBA" id="ARBA00010219"/>
    </source>
</evidence>
<dbReference type="UniPathway" id="UPA00034">
    <property type="reaction ID" value="UER00025"/>
</dbReference>
<feature type="binding site" evidence="8">
    <location>
        <begin position="217"/>
        <end position="218"/>
    </location>
    <ligand>
        <name>substrate</name>
    </ligand>
</feature>
<protein>
    <recommendedName>
        <fullName evidence="3 8">Diaminopimelate epimerase</fullName>
        <shortName evidence="8">DAP epimerase</shortName>
        <ecNumber evidence="3 8">5.1.1.7</ecNumber>
    </recommendedName>
    <alternativeName>
        <fullName evidence="8">PLP-independent amino acid racemase</fullName>
    </alternativeName>
</protein>